<evidence type="ECO:0000313" key="3">
    <source>
        <dbReference type="Proteomes" id="UP001596044"/>
    </source>
</evidence>
<dbReference type="EMBL" id="JBHSMJ010000017">
    <property type="protein sequence ID" value="MFC5449130.1"/>
    <property type="molecule type" value="Genomic_DNA"/>
</dbReference>
<comment type="caution">
    <text evidence="2">The sequence shown here is derived from an EMBL/GenBank/DDBJ whole genome shotgun (WGS) entry which is preliminary data.</text>
</comment>
<reference evidence="3" key="1">
    <citation type="journal article" date="2019" name="Int. J. Syst. Evol. Microbiol.">
        <title>The Global Catalogue of Microorganisms (GCM) 10K type strain sequencing project: providing services to taxonomists for standard genome sequencing and annotation.</title>
        <authorList>
            <consortium name="The Broad Institute Genomics Platform"/>
            <consortium name="The Broad Institute Genome Sequencing Center for Infectious Disease"/>
            <person name="Wu L."/>
            <person name="Ma J."/>
        </authorList>
    </citation>
    <scope>NUCLEOTIDE SEQUENCE [LARGE SCALE GENOMIC DNA]</scope>
    <source>
        <strain evidence="3">KACC 11904</strain>
    </source>
</reference>
<name>A0ABW0K6X9_9BACL</name>
<dbReference type="GO" id="GO:0005840">
    <property type="term" value="C:ribosome"/>
    <property type="evidence" value="ECO:0007669"/>
    <property type="project" value="UniProtKB-KW"/>
</dbReference>
<proteinExistence type="predicted"/>
<dbReference type="InterPro" id="IPR003029">
    <property type="entry name" value="S1_domain"/>
</dbReference>
<dbReference type="SMART" id="SM00316">
    <property type="entry name" value="S1"/>
    <property type="match status" value="1"/>
</dbReference>
<dbReference type="InterPro" id="IPR012340">
    <property type="entry name" value="NA-bd_OB-fold"/>
</dbReference>
<evidence type="ECO:0000259" key="1">
    <source>
        <dbReference type="PROSITE" id="PS50126"/>
    </source>
</evidence>
<feature type="domain" description="S1 motif" evidence="1">
    <location>
        <begin position="121"/>
        <end position="208"/>
    </location>
</feature>
<dbReference type="Gene3D" id="2.40.50.140">
    <property type="entry name" value="Nucleic acid-binding proteins"/>
    <property type="match status" value="1"/>
</dbReference>
<keyword evidence="3" id="KW-1185">Reference proteome</keyword>
<protein>
    <submittedName>
        <fullName evidence="2">30S ribosomal protein S1</fullName>
    </submittedName>
</protein>
<dbReference type="SUPFAM" id="SSF50249">
    <property type="entry name" value="Nucleic acid-binding proteins"/>
    <property type="match status" value="1"/>
</dbReference>
<dbReference type="CDD" id="cd00164">
    <property type="entry name" value="S1_like"/>
    <property type="match status" value="1"/>
</dbReference>
<dbReference type="Proteomes" id="UP001596044">
    <property type="component" value="Unassembled WGS sequence"/>
</dbReference>
<keyword evidence="2" id="KW-0689">Ribosomal protein</keyword>
<evidence type="ECO:0000313" key="2">
    <source>
        <dbReference type="EMBL" id="MFC5449130.1"/>
    </source>
</evidence>
<organism evidence="2 3">
    <name type="scientific">Paenibacillus aestuarii</name>
    <dbReference type="NCBI Taxonomy" id="516965"/>
    <lineage>
        <taxon>Bacteria</taxon>
        <taxon>Bacillati</taxon>
        <taxon>Bacillota</taxon>
        <taxon>Bacilli</taxon>
        <taxon>Bacillales</taxon>
        <taxon>Paenibacillaceae</taxon>
        <taxon>Paenibacillus</taxon>
    </lineage>
</organism>
<dbReference type="PROSITE" id="PS50126">
    <property type="entry name" value="S1"/>
    <property type="match status" value="1"/>
</dbReference>
<dbReference type="RefSeq" id="WP_377524770.1">
    <property type="nucleotide sequence ID" value="NZ_JBHSMJ010000017.1"/>
</dbReference>
<sequence length="306" mass="34956">MAVKEQFDQEDLQVSRALGWADIKESQKIKGVLYAQAIGIEEIPVNGKIQECLKLNYQGNYGYLPPDLIDEYDFRGLQGFLGKEFEFVVQHVDLESHLFVANRKEALTILAQKFWKTAKEGEVYEAFVRGVDPYNLYVIVNGVRAKLYRDEFSYSFVEDLREEVEIGDIIHVKITKLVKPGQKFKRMSRGKEIEAIADERGYLELSSRLLENDPWTNIVNYKEGATYLGTITKVHMEHGLFIQLEPGLVVRTNFPPNSRGALLRRGRQVNVKLVVIDAKMKSMKALVITPKKGVGEKSFGRRGLVR</sequence>
<gene>
    <name evidence="2" type="ORF">ACFPOG_12730</name>
</gene>
<keyword evidence="2" id="KW-0687">Ribonucleoprotein</keyword>
<accession>A0ABW0K6X9</accession>